<evidence type="ECO:0000256" key="9">
    <source>
        <dbReference type="ARBA" id="ARBA00041175"/>
    </source>
</evidence>
<sequence length="169" mass="18462">MDSALTDLITDDRVVIRQRVNDWRQAITLAAEPLVSDGSVSRAYVRSMIRSVETYGPYIVLAPHTALAHARPDGEVYRQAMSLLTLSDPVTFGHEDNDPVSLVFCLAAVDSASHLAALQQFVSLVTDVTRLRLLVAARTVTELQRALRHGHGASTTSPTDTGSHRQRST</sequence>
<dbReference type="SUPFAM" id="SSF55804">
    <property type="entry name" value="Phoshotransferase/anion transport protein"/>
    <property type="match status" value="1"/>
</dbReference>
<organism evidence="13 14">
    <name type="scientific">Actinomyces lilanjuaniae</name>
    <dbReference type="NCBI Taxonomy" id="2321394"/>
    <lineage>
        <taxon>Bacteria</taxon>
        <taxon>Bacillati</taxon>
        <taxon>Actinomycetota</taxon>
        <taxon>Actinomycetes</taxon>
        <taxon>Actinomycetales</taxon>
        <taxon>Actinomycetaceae</taxon>
        <taxon>Actinomyces</taxon>
    </lineage>
</organism>
<dbReference type="PROSITE" id="PS51094">
    <property type="entry name" value="PTS_EIIA_TYPE_2"/>
    <property type="match status" value="1"/>
</dbReference>
<evidence type="ECO:0000256" key="11">
    <source>
        <dbReference type="SAM" id="MobiDB-lite"/>
    </source>
</evidence>
<evidence type="ECO:0000313" key="14">
    <source>
        <dbReference type="Proteomes" id="UP000273001"/>
    </source>
</evidence>
<reference evidence="13 14" key="1">
    <citation type="submission" date="2018-09" db="EMBL/GenBank/DDBJ databases">
        <authorList>
            <person name="Li J."/>
        </authorList>
    </citation>
    <scope>NUCLEOTIDE SEQUENCE [LARGE SCALE GENOMIC DNA]</scope>
    <source>
        <strain evidence="13 14">2129</strain>
    </source>
</reference>
<evidence type="ECO:0000256" key="2">
    <source>
        <dbReference type="ARBA" id="ARBA00022448"/>
    </source>
</evidence>
<keyword evidence="2" id="KW-0813">Transport</keyword>
<dbReference type="PANTHER" id="PTHR36203:SF1">
    <property type="entry name" value="ASCORBATE-SPECIFIC PTS SYSTEM EIIA COMPONENT"/>
    <property type="match status" value="1"/>
</dbReference>
<evidence type="ECO:0000259" key="12">
    <source>
        <dbReference type="PROSITE" id="PS51094"/>
    </source>
</evidence>
<proteinExistence type="predicted"/>
<keyword evidence="14" id="KW-1185">Reference proteome</keyword>
<dbReference type="InterPro" id="IPR051351">
    <property type="entry name" value="Ascorbate-PTS_EIIA_comp"/>
</dbReference>
<keyword evidence="3" id="KW-0963">Cytoplasm</keyword>
<dbReference type="PANTHER" id="PTHR36203">
    <property type="entry name" value="ASCORBATE-SPECIFIC PTS SYSTEM EIIA COMPONENT"/>
    <property type="match status" value="1"/>
</dbReference>
<keyword evidence="6" id="KW-0598">Phosphotransferase system</keyword>
<keyword evidence="4" id="KW-0597">Phosphoprotein</keyword>
<feature type="region of interest" description="Disordered" evidence="11">
    <location>
        <begin position="146"/>
        <end position="169"/>
    </location>
</feature>
<evidence type="ECO:0000256" key="6">
    <source>
        <dbReference type="ARBA" id="ARBA00022683"/>
    </source>
</evidence>
<evidence type="ECO:0000256" key="3">
    <source>
        <dbReference type="ARBA" id="ARBA00022490"/>
    </source>
</evidence>
<gene>
    <name evidence="13" type="ORF">D5R93_01415</name>
</gene>
<comment type="function">
    <text evidence="8">The phosphoenolpyruvate-dependent sugar phosphotransferase system (sugar PTS), a major carbohydrate active transport system, catalyzes the phosphorylation of incoming sugar substrates concomitantly with their translocation across the cell membrane. The enzyme II UlaABC PTS system is involved in ascorbate transport.</text>
</comment>
<dbReference type="EMBL" id="CP032514">
    <property type="protein sequence ID" value="AYD89048.1"/>
    <property type="molecule type" value="Genomic_DNA"/>
</dbReference>
<dbReference type="CDD" id="cd00211">
    <property type="entry name" value="PTS_IIA_fru"/>
    <property type="match status" value="1"/>
</dbReference>
<evidence type="ECO:0000313" key="13">
    <source>
        <dbReference type="EMBL" id="AYD89048.1"/>
    </source>
</evidence>
<evidence type="ECO:0000256" key="4">
    <source>
        <dbReference type="ARBA" id="ARBA00022553"/>
    </source>
</evidence>
<keyword evidence="13" id="KW-0762">Sugar transport</keyword>
<dbReference type="Pfam" id="PF00359">
    <property type="entry name" value="PTS_EIIA_2"/>
    <property type="match status" value="1"/>
</dbReference>
<dbReference type="InterPro" id="IPR016152">
    <property type="entry name" value="PTrfase/Anion_transptr"/>
</dbReference>
<dbReference type="InterPro" id="IPR002178">
    <property type="entry name" value="PTS_EIIA_type-2_dom"/>
</dbReference>
<protein>
    <recommendedName>
        <fullName evidence="9">Ascorbate-specific PTS system EIIA component</fullName>
    </recommendedName>
    <alternativeName>
        <fullName evidence="10">Ascorbate-specific phosphotransferase enzyme IIA component</fullName>
    </alternativeName>
</protein>
<name>A0ABM6Z1Q5_9ACTO</name>
<feature type="domain" description="PTS EIIA type-2" evidence="12">
    <location>
        <begin position="7"/>
        <end position="150"/>
    </location>
</feature>
<comment type="subcellular location">
    <subcellularLocation>
        <location evidence="1">Cytoplasm</location>
    </subcellularLocation>
</comment>
<evidence type="ECO:0000256" key="5">
    <source>
        <dbReference type="ARBA" id="ARBA00022679"/>
    </source>
</evidence>
<keyword evidence="7" id="KW-0418">Kinase</keyword>
<evidence type="ECO:0000256" key="8">
    <source>
        <dbReference type="ARBA" id="ARBA00037387"/>
    </source>
</evidence>
<dbReference type="Gene3D" id="3.40.930.10">
    <property type="entry name" value="Mannitol-specific EII, Chain A"/>
    <property type="match status" value="1"/>
</dbReference>
<evidence type="ECO:0000256" key="1">
    <source>
        <dbReference type="ARBA" id="ARBA00004496"/>
    </source>
</evidence>
<evidence type="ECO:0000256" key="7">
    <source>
        <dbReference type="ARBA" id="ARBA00022777"/>
    </source>
</evidence>
<dbReference type="RefSeq" id="WP_119836240.1">
    <property type="nucleotide sequence ID" value="NZ_CP032514.1"/>
</dbReference>
<accession>A0ABM6Z1Q5</accession>
<dbReference type="Proteomes" id="UP000273001">
    <property type="component" value="Chromosome"/>
</dbReference>
<keyword evidence="5" id="KW-0808">Transferase</keyword>
<evidence type="ECO:0000256" key="10">
    <source>
        <dbReference type="ARBA" id="ARBA00042072"/>
    </source>
</evidence>